<comment type="domain">
    <text evidence="10">The IMP cyclohydrolase activity resides in the N-terminal region.</text>
</comment>
<reference evidence="12 13" key="1">
    <citation type="journal article" date="2019" name="Nat. Microbiol.">
        <title>Mediterranean grassland soil C-N compound turnover is dependent on rainfall and depth, and is mediated by genomically divergent microorganisms.</title>
        <authorList>
            <person name="Diamond S."/>
            <person name="Andeer P.F."/>
            <person name="Li Z."/>
            <person name="Crits-Christoph A."/>
            <person name="Burstein D."/>
            <person name="Anantharaman K."/>
            <person name="Lane K.R."/>
            <person name="Thomas B.C."/>
            <person name="Pan C."/>
            <person name="Northen T.R."/>
            <person name="Banfield J.F."/>
        </authorList>
    </citation>
    <scope>NUCLEOTIDE SEQUENCE [LARGE SCALE GENOMIC DNA]</scope>
    <source>
        <strain evidence="12">NP_1</strain>
    </source>
</reference>
<dbReference type="PANTHER" id="PTHR11692:SF0">
    <property type="entry name" value="BIFUNCTIONAL PURINE BIOSYNTHESIS PROTEIN ATIC"/>
    <property type="match status" value="1"/>
</dbReference>
<comment type="catalytic activity">
    <reaction evidence="9 10">
        <text>IMP + H2O = 5-formamido-1-(5-phospho-D-ribosyl)imidazole-4-carboxamide</text>
        <dbReference type="Rhea" id="RHEA:18445"/>
        <dbReference type="ChEBI" id="CHEBI:15377"/>
        <dbReference type="ChEBI" id="CHEBI:58053"/>
        <dbReference type="ChEBI" id="CHEBI:58467"/>
        <dbReference type="EC" id="3.5.4.10"/>
    </reaction>
</comment>
<dbReference type="InterPro" id="IPR016193">
    <property type="entry name" value="Cytidine_deaminase-like"/>
</dbReference>
<evidence type="ECO:0000256" key="2">
    <source>
        <dbReference type="ARBA" id="ARBA00004954"/>
    </source>
</evidence>
<evidence type="ECO:0000256" key="5">
    <source>
        <dbReference type="ARBA" id="ARBA00022755"/>
    </source>
</evidence>
<keyword evidence="4 10" id="KW-0808">Transferase</keyword>
<dbReference type="GO" id="GO:0006189">
    <property type="term" value="P:'de novo' IMP biosynthetic process"/>
    <property type="evidence" value="ECO:0007669"/>
    <property type="project" value="UniProtKB-UniRule"/>
</dbReference>
<dbReference type="EC" id="3.5.4.10" evidence="10"/>
<evidence type="ECO:0000256" key="3">
    <source>
        <dbReference type="ARBA" id="ARBA00007667"/>
    </source>
</evidence>
<evidence type="ECO:0000256" key="6">
    <source>
        <dbReference type="ARBA" id="ARBA00022801"/>
    </source>
</evidence>
<dbReference type="Proteomes" id="UP000315217">
    <property type="component" value="Unassembled WGS sequence"/>
</dbReference>
<dbReference type="GO" id="GO:0005829">
    <property type="term" value="C:cytosol"/>
    <property type="evidence" value="ECO:0007669"/>
    <property type="project" value="TreeGrafter"/>
</dbReference>
<dbReference type="NCBIfam" id="NF002049">
    <property type="entry name" value="PRK00881.1"/>
    <property type="match status" value="1"/>
</dbReference>
<comment type="caution">
    <text evidence="12">The sequence shown here is derived from an EMBL/GenBank/DDBJ whole genome shotgun (WGS) entry which is preliminary data.</text>
</comment>
<dbReference type="EC" id="2.1.2.3" evidence="10"/>
<dbReference type="SMART" id="SM00851">
    <property type="entry name" value="MGS"/>
    <property type="match status" value="1"/>
</dbReference>
<keyword evidence="6 10" id="KW-0378">Hydrolase</keyword>
<dbReference type="Gene3D" id="3.40.50.1380">
    <property type="entry name" value="Methylglyoxal synthase-like domain"/>
    <property type="match status" value="1"/>
</dbReference>
<comment type="pathway">
    <text evidence="1 10">Purine metabolism; IMP biosynthesis via de novo pathway; IMP from 5-formamido-1-(5-phospho-D-ribosyl)imidazole-4-carboxamide: step 1/1.</text>
</comment>
<dbReference type="FunFam" id="3.40.140.20:FF:000001">
    <property type="entry name" value="Bifunctional purine biosynthesis protein PurH"/>
    <property type="match status" value="1"/>
</dbReference>
<comment type="catalytic activity">
    <reaction evidence="8 10">
        <text>(6R)-10-formyltetrahydrofolate + 5-amino-1-(5-phospho-beta-D-ribosyl)imidazole-4-carboxamide = 5-formamido-1-(5-phospho-D-ribosyl)imidazole-4-carboxamide + (6S)-5,6,7,8-tetrahydrofolate</text>
        <dbReference type="Rhea" id="RHEA:22192"/>
        <dbReference type="ChEBI" id="CHEBI:57453"/>
        <dbReference type="ChEBI" id="CHEBI:58467"/>
        <dbReference type="ChEBI" id="CHEBI:58475"/>
        <dbReference type="ChEBI" id="CHEBI:195366"/>
        <dbReference type="EC" id="2.1.2.3"/>
    </reaction>
</comment>
<evidence type="ECO:0000256" key="1">
    <source>
        <dbReference type="ARBA" id="ARBA00004844"/>
    </source>
</evidence>
<organism evidence="12 13">
    <name type="scientific">Candidatus Segetimicrobium genomatis</name>
    <dbReference type="NCBI Taxonomy" id="2569760"/>
    <lineage>
        <taxon>Bacteria</taxon>
        <taxon>Bacillati</taxon>
        <taxon>Candidatus Sysuimicrobiota</taxon>
        <taxon>Candidatus Sysuimicrobiia</taxon>
        <taxon>Candidatus Sysuimicrobiales</taxon>
        <taxon>Candidatus Segetimicrobiaceae</taxon>
        <taxon>Candidatus Segetimicrobium</taxon>
    </lineage>
</organism>
<feature type="domain" description="MGS-like" evidence="11">
    <location>
        <begin position="10"/>
        <end position="163"/>
    </location>
</feature>
<evidence type="ECO:0000256" key="10">
    <source>
        <dbReference type="HAMAP-Rule" id="MF_00139"/>
    </source>
</evidence>
<dbReference type="PROSITE" id="PS51855">
    <property type="entry name" value="MGS"/>
    <property type="match status" value="1"/>
</dbReference>
<comment type="pathway">
    <text evidence="2 10">Purine metabolism; IMP biosynthesis via de novo pathway; 5-formamido-1-(5-phospho-D-ribosyl)imidazole-4-carboxamide from 5-amino-1-(5-phospho-D-ribosyl)imidazole-4-carboxamide (10-formyl THF route): step 1/1.</text>
</comment>
<comment type="similarity">
    <text evidence="3 10">Belongs to the PurH family.</text>
</comment>
<keyword evidence="5 10" id="KW-0658">Purine biosynthesis</keyword>
<evidence type="ECO:0000313" key="13">
    <source>
        <dbReference type="Proteomes" id="UP000315217"/>
    </source>
</evidence>
<name>A0A537LM94_9BACT</name>
<dbReference type="Pfam" id="PF01808">
    <property type="entry name" value="AICARFT_IMPCHas"/>
    <property type="match status" value="1"/>
</dbReference>
<dbReference type="UniPathway" id="UPA00074">
    <property type="reaction ID" value="UER00133"/>
</dbReference>
<dbReference type="InterPro" id="IPR002695">
    <property type="entry name" value="PurH-like"/>
</dbReference>
<dbReference type="SMART" id="SM00798">
    <property type="entry name" value="AICARFT_IMPCHas"/>
    <property type="match status" value="1"/>
</dbReference>
<protein>
    <recommendedName>
        <fullName evidence="10">Bifunctional purine biosynthesis protein PurH</fullName>
    </recommendedName>
    <domain>
        <recommendedName>
            <fullName evidence="10">Phosphoribosylaminoimidazolecarboxamide formyltransferase</fullName>
            <ecNumber evidence="10">2.1.2.3</ecNumber>
        </recommendedName>
        <alternativeName>
            <fullName evidence="10">AICAR transformylase</fullName>
        </alternativeName>
    </domain>
    <domain>
        <recommendedName>
            <fullName evidence="10">IMP cyclohydrolase</fullName>
            <ecNumber evidence="10">3.5.4.10</ecNumber>
        </recommendedName>
        <alternativeName>
            <fullName evidence="10">ATIC</fullName>
        </alternativeName>
        <alternativeName>
            <fullName evidence="10">IMP synthase</fullName>
        </alternativeName>
        <alternativeName>
            <fullName evidence="10">Inosinicase</fullName>
        </alternativeName>
    </domain>
</protein>
<dbReference type="NCBIfam" id="TIGR00355">
    <property type="entry name" value="purH"/>
    <property type="match status" value="1"/>
</dbReference>
<dbReference type="InterPro" id="IPR036914">
    <property type="entry name" value="MGS-like_dom_sf"/>
</dbReference>
<evidence type="ECO:0000256" key="4">
    <source>
        <dbReference type="ARBA" id="ARBA00022679"/>
    </source>
</evidence>
<dbReference type="PANTHER" id="PTHR11692">
    <property type="entry name" value="BIFUNCTIONAL PURINE BIOSYNTHESIS PROTEIN PURH"/>
    <property type="match status" value="1"/>
</dbReference>
<dbReference type="GO" id="GO:0003937">
    <property type="term" value="F:IMP cyclohydrolase activity"/>
    <property type="evidence" value="ECO:0007669"/>
    <property type="project" value="UniProtKB-UniRule"/>
</dbReference>
<dbReference type="EMBL" id="VBAI01000180">
    <property type="protein sequence ID" value="TMJ08787.1"/>
    <property type="molecule type" value="Genomic_DNA"/>
</dbReference>
<dbReference type="AlphaFoldDB" id="A0A537LM94"/>
<dbReference type="Gene3D" id="3.40.140.20">
    <property type="match status" value="2"/>
</dbReference>
<dbReference type="InterPro" id="IPR011607">
    <property type="entry name" value="MGS-like_dom"/>
</dbReference>
<dbReference type="SUPFAM" id="SSF52335">
    <property type="entry name" value="Methylglyoxal synthase-like"/>
    <property type="match status" value="1"/>
</dbReference>
<dbReference type="SUPFAM" id="SSF53927">
    <property type="entry name" value="Cytidine deaminase-like"/>
    <property type="match status" value="1"/>
</dbReference>
<dbReference type="GO" id="GO:0004643">
    <property type="term" value="F:phosphoribosylaminoimidazolecarboxamide formyltransferase activity"/>
    <property type="evidence" value="ECO:0007669"/>
    <property type="project" value="UniProtKB-UniRule"/>
</dbReference>
<dbReference type="CDD" id="cd01421">
    <property type="entry name" value="IMPCH"/>
    <property type="match status" value="1"/>
</dbReference>
<keyword evidence="7 10" id="KW-0511">Multifunctional enzyme</keyword>
<proteinExistence type="inferred from homology"/>
<evidence type="ECO:0000259" key="11">
    <source>
        <dbReference type="PROSITE" id="PS51855"/>
    </source>
</evidence>
<evidence type="ECO:0000256" key="8">
    <source>
        <dbReference type="ARBA" id="ARBA00050488"/>
    </source>
</evidence>
<dbReference type="PIRSF" id="PIRSF000414">
    <property type="entry name" value="AICARFT_IMPCHas"/>
    <property type="match status" value="1"/>
</dbReference>
<evidence type="ECO:0000313" key="12">
    <source>
        <dbReference type="EMBL" id="TMJ08787.1"/>
    </source>
</evidence>
<dbReference type="FunFam" id="3.40.50.1380:FF:000001">
    <property type="entry name" value="Bifunctional purine biosynthesis protein PurH"/>
    <property type="match status" value="1"/>
</dbReference>
<dbReference type="HAMAP" id="MF_00139">
    <property type="entry name" value="PurH"/>
    <property type="match status" value="1"/>
</dbReference>
<dbReference type="InterPro" id="IPR024051">
    <property type="entry name" value="AICAR_Tfase_dup_dom_sf"/>
</dbReference>
<gene>
    <name evidence="10 12" type="primary">purH</name>
    <name evidence="12" type="ORF">E6G98_11305</name>
</gene>
<accession>A0A537LM94</accession>
<dbReference type="Pfam" id="PF02142">
    <property type="entry name" value="MGS"/>
    <property type="match status" value="1"/>
</dbReference>
<evidence type="ECO:0000256" key="9">
    <source>
        <dbReference type="ARBA" id="ARBA00050687"/>
    </source>
</evidence>
<sequence length="544" mass="57267">MNEADASLKSKAPGTRPGGVVRIRRALISVWDKAGIIDLAAALHQLGVGILSTGGTAQALREAEIPVTTVESITGYPPILDGRVKTLHPAIFAAILGKDDAAHRAQLDEMGITPVDLVVVNLYPFESRALDAPLTEAVELIDIGGVSLLRAAAKNWERVAVVCDPAQYAPVIAEMQEAGGVSEETRRALAAAAFNRTAAYDAVIARALAPPDQPFPERLTLAFEKIAGVRYGENPHQRAAFYRDPQPAPGTLARATQLQGKELSFNNVVDLDAAWNLVWEFDGPTAAIIKHATPCGAATRPEAVDAYRAARAGDPVSAFGGIVALNCDVDEPTAAVIAEIFTEALIAPGFTAGARALLARKGNLRILECAAPSGQATSPMSLRGAERRSNLLIGIEIRSVSGGLLVQGHDTTDLDETQLRLATPRAPSDAEMADLRFAWKVCKWVKSNAIVLAYGGATVGIGSGQPNRVGAVEIAVKGAGDRARGAVLASDAFFPFRDGIDAAAHAGITAIIQPGGSVRDEEVIAAAREHDIAMVFTGIRHFRH</sequence>
<evidence type="ECO:0000256" key="7">
    <source>
        <dbReference type="ARBA" id="ARBA00023268"/>
    </source>
</evidence>